<dbReference type="Pfam" id="PF05569">
    <property type="entry name" value="Peptidase_M56"/>
    <property type="match status" value="1"/>
</dbReference>
<name>A0A517ZIR1_9PLAN</name>
<feature type="transmembrane region" description="Helical" evidence="1">
    <location>
        <begin position="188"/>
        <end position="207"/>
    </location>
</feature>
<dbReference type="PANTHER" id="PTHR34978">
    <property type="entry name" value="POSSIBLE SENSOR-TRANSDUCER PROTEIN BLAR"/>
    <property type="match status" value="1"/>
</dbReference>
<keyword evidence="1" id="KW-1133">Transmembrane helix</keyword>
<feature type="transmembrane region" description="Helical" evidence="1">
    <location>
        <begin position="242"/>
        <end position="260"/>
    </location>
</feature>
<evidence type="ECO:0000313" key="3">
    <source>
        <dbReference type="EMBL" id="QDU42361.1"/>
    </source>
</evidence>
<accession>A0A517ZIR1</accession>
<dbReference type="KEGG" id="sdyn:Mal52_08170"/>
<keyword evidence="1" id="KW-0472">Membrane</keyword>
<dbReference type="InterPro" id="IPR052173">
    <property type="entry name" value="Beta-lactam_resp_regulator"/>
</dbReference>
<gene>
    <name evidence="3" type="primary">blaR1_5</name>
    <name evidence="3" type="ORF">Mal52_08170</name>
</gene>
<feature type="transmembrane region" description="Helical" evidence="1">
    <location>
        <begin position="128"/>
        <end position="149"/>
    </location>
</feature>
<reference evidence="3 4" key="1">
    <citation type="submission" date="2019-02" db="EMBL/GenBank/DDBJ databases">
        <title>Deep-cultivation of Planctomycetes and their phenomic and genomic characterization uncovers novel biology.</title>
        <authorList>
            <person name="Wiegand S."/>
            <person name="Jogler M."/>
            <person name="Boedeker C."/>
            <person name="Pinto D."/>
            <person name="Vollmers J."/>
            <person name="Rivas-Marin E."/>
            <person name="Kohn T."/>
            <person name="Peeters S.H."/>
            <person name="Heuer A."/>
            <person name="Rast P."/>
            <person name="Oberbeckmann S."/>
            <person name="Bunk B."/>
            <person name="Jeske O."/>
            <person name="Meyerdierks A."/>
            <person name="Storesund J.E."/>
            <person name="Kallscheuer N."/>
            <person name="Luecker S."/>
            <person name="Lage O.M."/>
            <person name="Pohl T."/>
            <person name="Merkel B.J."/>
            <person name="Hornburger P."/>
            <person name="Mueller R.-W."/>
            <person name="Bruemmer F."/>
            <person name="Labrenz M."/>
            <person name="Spormann A.M."/>
            <person name="Op den Camp H."/>
            <person name="Overmann J."/>
            <person name="Amann R."/>
            <person name="Jetten M.S.M."/>
            <person name="Mascher T."/>
            <person name="Medema M.H."/>
            <person name="Devos D.P."/>
            <person name="Kaster A.-K."/>
            <person name="Ovreas L."/>
            <person name="Rohde M."/>
            <person name="Galperin M.Y."/>
            <person name="Jogler C."/>
        </authorList>
    </citation>
    <scope>NUCLEOTIDE SEQUENCE [LARGE SCALE GENOMIC DNA]</scope>
    <source>
        <strain evidence="3 4">Mal52</strain>
    </source>
</reference>
<dbReference type="CDD" id="cd07341">
    <property type="entry name" value="M56_BlaR1_MecR1_like"/>
    <property type="match status" value="1"/>
</dbReference>
<dbReference type="InterPro" id="IPR008756">
    <property type="entry name" value="Peptidase_M56"/>
</dbReference>
<feature type="domain" description="Peptidase M56" evidence="2">
    <location>
        <begin position="24"/>
        <end position="299"/>
    </location>
</feature>
<dbReference type="Proteomes" id="UP000319383">
    <property type="component" value="Chromosome"/>
</dbReference>
<feature type="transmembrane region" description="Helical" evidence="1">
    <location>
        <begin position="48"/>
        <end position="69"/>
    </location>
</feature>
<dbReference type="AlphaFoldDB" id="A0A517ZIR1"/>
<evidence type="ECO:0000259" key="2">
    <source>
        <dbReference type="Pfam" id="PF05569"/>
    </source>
</evidence>
<feature type="transmembrane region" description="Helical" evidence="1">
    <location>
        <begin position="20"/>
        <end position="41"/>
    </location>
</feature>
<keyword evidence="1" id="KW-0812">Transmembrane</keyword>
<sequence length="663" mass="73758">MQALLTLLDHPLTDRIGWTLLHSVWLLAIVAAIVAAELFALRRHTAAVRYLAATIGLAVMALVPVTVYFNMTLDSPITSQVGNEFNRSGNIAVLDTEPMTASPPAIFIAAGNGGAAVSPSLATQFRPLLPGAVFLWACGVGLLSLRLIVMWRFVQRLRVRQTTPVSDAARAAFERVCHRMGLKRPVELLQSALVSVPTVVGYLRPVILLPASSLMGLDSRELEAILAHELAHVRRHDNLVNILQSIVEILLFFHPAVWWLSRRIRIERENCCDDMAVGIVGNQVAYARVLARIAELGSQPVGLAASANGGDLLARVRRLLIDSPRDSSPTSKWIGGLLSLSLIGCLAMVIAFSTHDSQAVADTQPEIKLTTKPQVETKSKAEPIRVADDPLVGEMSDAERRALAAEYKKLYQLPRVFVLQRIAPPFPKSRLAFYQELSDSQREAIPRGPGTMIFGFEDGDCLQWTLLPSGSNGMQLQAAARSLMGIYPQEIIFGEKSLEKLTITGDFSVDLDATSQLVLAQFEKTFNDQSEQKLSMKLQDIEREVYVARGEFKFKPINPDRKRIEIYGEPPNAVLTRNWIGRGELDEFLRWVGMWVEKPIVGDLDTSGIRDFVWGYNLGEFKKEDRQQAKEPELILKQVTEQTGLTFKKEKRKVRTLIVERKK</sequence>
<dbReference type="EMBL" id="CP036276">
    <property type="protein sequence ID" value="QDU42361.1"/>
    <property type="molecule type" value="Genomic_DNA"/>
</dbReference>
<dbReference type="PANTHER" id="PTHR34978:SF3">
    <property type="entry name" value="SLR0241 PROTEIN"/>
    <property type="match status" value="1"/>
</dbReference>
<organism evidence="3 4">
    <name type="scientific">Symmachiella dynata</name>
    <dbReference type="NCBI Taxonomy" id="2527995"/>
    <lineage>
        <taxon>Bacteria</taxon>
        <taxon>Pseudomonadati</taxon>
        <taxon>Planctomycetota</taxon>
        <taxon>Planctomycetia</taxon>
        <taxon>Planctomycetales</taxon>
        <taxon>Planctomycetaceae</taxon>
        <taxon>Symmachiella</taxon>
    </lineage>
</organism>
<keyword evidence="4" id="KW-1185">Reference proteome</keyword>
<dbReference type="RefSeq" id="WP_145374421.1">
    <property type="nucleotide sequence ID" value="NZ_CP036276.1"/>
</dbReference>
<evidence type="ECO:0000313" key="4">
    <source>
        <dbReference type="Proteomes" id="UP000319383"/>
    </source>
</evidence>
<feature type="transmembrane region" description="Helical" evidence="1">
    <location>
        <begin position="333"/>
        <end position="352"/>
    </location>
</feature>
<proteinExistence type="predicted"/>
<evidence type="ECO:0000256" key="1">
    <source>
        <dbReference type="SAM" id="Phobius"/>
    </source>
</evidence>
<dbReference type="Gene3D" id="3.30.2010.10">
    <property type="entry name" value="Metalloproteases ('zincins'), catalytic domain"/>
    <property type="match status" value="1"/>
</dbReference>
<protein>
    <submittedName>
        <fullName evidence="3">Regulatory protein BlaR1</fullName>
    </submittedName>
</protein>